<evidence type="ECO:0000256" key="5">
    <source>
        <dbReference type="ARBA" id="ARBA00047720"/>
    </source>
</evidence>
<dbReference type="EMBL" id="JAVDWA010000005">
    <property type="protein sequence ID" value="MDR7073982.1"/>
    <property type="molecule type" value="Genomic_DNA"/>
</dbReference>
<proteinExistence type="inferred from homology"/>
<evidence type="ECO:0000256" key="3">
    <source>
        <dbReference type="ARBA" id="ARBA00022801"/>
    </source>
</evidence>
<evidence type="ECO:0000256" key="1">
    <source>
        <dbReference type="ARBA" id="ARBA00006773"/>
    </source>
</evidence>
<evidence type="ECO:0000256" key="4">
    <source>
        <dbReference type="ARBA" id="ARBA00023211"/>
    </source>
</evidence>
<dbReference type="SUPFAM" id="SSF51338">
    <property type="entry name" value="Composite domain of metallo-dependent hydrolases"/>
    <property type="match status" value="1"/>
</dbReference>
<evidence type="ECO:0000259" key="7">
    <source>
        <dbReference type="Pfam" id="PF01979"/>
    </source>
</evidence>
<dbReference type="CDD" id="cd01295">
    <property type="entry name" value="AdeC"/>
    <property type="match status" value="1"/>
</dbReference>
<accession>A0ABU1U3A7</accession>
<evidence type="ECO:0000313" key="9">
    <source>
        <dbReference type="EMBL" id="MDR7073982.1"/>
    </source>
</evidence>
<dbReference type="Pfam" id="PF13382">
    <property type="entry name" value="Adenine_deam_C"/>
    <property type="match status" value="1"/>
</dbReference>
<dbReference type="HAMAP" id="MF_01518">
    <property type="entry name" value="Adenine_deamin"/>
    <property type="match status" value="1"/>
</dbReference>
<comment type="cofactor">
    <cofactor evidence="6">
        <name>Mn(2+)</name>
        <dbReference type="ChEBI" id="CHEBI:29035"/>
    </cofactor>
</comment>
<dbReference type="EC" id="3.5.4.2" evidence="2 6"/>
<keyword evidence="3 6" id="KW-0378">Hydrolase</keyword>
<dbReference type="Pfam" id="PF01979">
    <property type="entry name" value="Amidohydro_1"/>
    <property type="match status" value="1"/>
</dbReference>
<feature type="domain" description="Amidohydrolase-related" evidence="7">
    <location>
        <begin position="66"/>
        <end position="349"/>
    </location>
</feature>
<organism evidence="9 10">
    <name type="scientific">Fictibacillus barbaricus</name>
    <dbReference type="NCBI Taxonomy" id="182136"/>
    <lineage>
        <taxon>Bacteria</taxon>
        <taxon>Bacillati</taxon>
        <taxon>Bacillota</taxon>
        <taxon>Bacilli</taxon>
        <taxon>Bacillales</taxon>
        <taxon>Fictibacillaceae</taxon>
        <taxon>Fictibacillus</taxon>
    </lineage>
</organism>
<dbReference type="InterPro" id="IPR026912">
    <property type="entry name" value="Adenine_deam_C"/>
</dbReference>
<dbReference type="InterPro" id="IPR011059">
    <property type="entry name" value="Metal-dep_hydrolase_composite"/>
</dbReference>
<evidence type="ECO:0000259" key="8">
    <source>
        <dbReference type="Pfam" id="PF13382"/>
    </source>
</evidence>
<dbReference type="Gene3D" id="2.30.40.10">
    <property type="entry name" value="Urease, subunit C, domain 1"/>
    <property type="match status" value="1"/>
</dbReference>
<dbReference type="PANTHER" id="PTHR11113">
    <property type="entry name" value="N-ACETYLGLUCOSAMINE-6-PHOSPHATE DEACETYLASE"/>
    <property type="match status" value="1"/>
</dbReference>
<dbReference type="SUPFAM" id="SSF51556">
    <property type="entry name" value="Metallo-dependent hydrolases"/>
    <property type="match status" value="1"/>
</dbReference>
<dbReference type="PANTHER" id="PTHR11113:SF2">
    <property type="entry name" value="ADENINE DEAMINASE"/>
    <property type="match status" value="1"/>
</dbReference>
<comment type="caution">
    <text evidence="9">The sequence shown here is derived from an EMBL/GenBank/DDBJ whole genome shotgun (WGS) entry which is preliminary data.</text>
</comment>
<dbReference type="InterPro" id="IPR006679">
    <property type="entry name" value="Adenine_deam"/>
</dbReference>
<keyword evidence="4 6" id="KW-0464">Manganese</keyword>
<name>A0ABU1U3A7_9BACL</name>
<reference evidence="9 10" key="1">
    <citation type="submission" date="2023-07" db="EMBL/GenBank/DDBJ databases">
        <title>Sorghum-associated microbial communities from plants grown in Nebraska, USA.</title>
        <authorList>
            <person name="Schachtman D."/>
        </authorList>
    </citation>
    <scope>NUCLEOTIDE SEQUENCE [LARGE SCALE GENOMIC DNA]</scope>
    <source>
        <strain evidence="9 10">BE211</strain>
    </source>
</reference>
<dbReference type="InterPro" id="IPR006680">
    <property type="entry name" value="Amidohydro-rel"/>
</dbReference>
<dbReference type="NCBIfam" id="TIGR01178">
    <property type="entry name" value="ade"/>
    <property type="match status" value="1"/>
</dbReference>
<dbReference type="Proteomes" id="UP001258181">
    <property type="component" value="Unassembled WGS sequence"/>
</dbReference>
<evidence type="ECO:0000256" key="2">
    <source>
        <dbReference type="ARBA" id="ARBA00012782"/>
    </source>
</evidence>
<dbReference type="RefSeq" id="WP_310260185.1">
    <property type="nucleotide sequence ID" value="NZ_JAVDWA010000005.1"/>
</dbReference>
<dbReference type="GO" id="GO:0000034">
    <property type="term" value="F:adenine deaminase activity"/>
    <property type="evidence" value="ECO:0007669"/>
    <property type="project" value="UniProtKB-EC"/>
</dbReference>
<comment type="catalytic activity">
    <reaction evidence="5 6">
        <text>adenine + H2O + H(+) = hypoxanthine + NH4(+)</text>
        <dbReference type="Rhea" id="RHEA:23688"/>
        <dbReference type="ChEBI" id="CHEBI:15377"/>
        <dbReference type="ChEBI" id="CHEBI:15378"/>
        <dbReference type="ChEBI" id="CHEBI:16708"/>
        <dbReference type="ChEBI" id="CHEBI:17368"/>
        <dbReference type="ChEBI" id="CHEBI:28938"/>
        <dbReference type="EC" id="3.5.4.2"/>
    </reaction>
</comment>
<keyword evidence="10" id="KW-1185">Reference proteome</keyword>
<dbReference type="Gene3D" id="3.20.20.140">
    <property type="entry name" value="Metal-dependent hydrolases"/>
    <property type="match status" value="1"/>
</dbReference>
<evidence type="ECO:0000313" key="10">
    <source>
        <dbReference type="Proteomes" id="UP001258181"/>
    </source>
</evidence>
<gene>
    <name evidence="6" type="primary">ade</name>
    <name evidence="9" type="ORF">J2X07_002972</name>
</gene>
<feature type="domain" description="Adenine deaminase C-terminal" evidence="8">
    <location>
        <begin position="402"/>
        <end position="570"/>
    </location>
</feature>
<comment type="similarity">
    <text evidence="1 6">Belongs to the metallo-dependent hydrolases superfamily. Adenine deaminase family.</text>
</comment>
<evidence type="ECO:0000256" key="6">
    <source>
        <dbReference type="HAMAP-Rule" id="MF_01518"/>
    </source>
</evidence>
<protein>
    <recommendedName>
        <fullName evidence="2 6">Adenine deaminase</fullName>
        <shortName evidence="6">Adenase</shortName>
        <shortName evidence="6">Adenine aminase</shortName>
        <ecNumber evidence="2 6">3.5.4.2</ecNumber>
    </recommendedName>
</protein>
<sequence length="579" mass="62865">MDQNSLKRRIDVSSKRIPADLVIKNGQIVDVYNLEITHGDIAIVDGYFAGIGEFEGHQIIDANGRYVCPAFIDGHVHIESSMVTPAEFCKVLLSHGVTTVITDPHEIGNVAGSEGISFMLQQSENLPLDVRVMLPSSVPATPFENAGAELTALDLESFYKHPRVLGLAEVMDYPAVFNGNTDMLAKILSAEKNGSSIDGHGAGLNSTGLNVYRSALITTDHECTTADEALERIRRGMYVLIREGSVAKDLKPLIKAVTPSNARRFLFCTDDKHLDDLVAEGSVDHNVRLAISEGISPLQAIQMASLNAAECYGLKDKGAISPGMQADFLFIEDLENLKIQDVFVSGKRVAANGEFIEVLETAAPPAPSLTKSVNIRSVKKENLSVKVEDGSFIHVIEIIPNQLITKKKIYPAPVQNGEFKPSITEDLLKMAVVERHKQTGNIGLGAVKGLQLKTGAIASTVAHDSHNLVAAGTNDEDMLTAIEAIKEMQGGYVIVKDRKVLASVPLPIGGLMADRSFEIVNQEIITLKQKLKDIGFIGNFDPFLTLSFLTLPVIPEIKLTDLGLFDFHAFQHISIKAEK</sequence>
<dbReference type="InterPro" id="IPR032466">
    <property type="entry name" value="Metal_Hydrolase"/>
</dbReference>